<gene>
    <name evidence="1" type="ORF">DPMN_088439</name>
</gene>
<dbReference type="EMBL" id="JAIWYP010000003">
    <property type="protein sequence ID" value="KAH3846142.1"/>
    <property type="molecule type" value="Genomic_DNA"/>
</dbReference>
<sequence length="113" mass="13403">MTLRDIVDCMLDAKIRKLCPSRGLSDYSKEHFKKRLIGSKNFTDETQVSLQQFCFDKMFNTSDSQTLTFSIWEWFVARYNLIEKYLLPYWERGWIVGCITKTTAAEKLKAEKR</sequence>
<evidence type="ECO:0000313" key="2">
    <source>
        <dbReference type="Proteomes" id="UP000828390"/>
    </source>
</evidence>
<name>A0A9D4KU35_DREPO</name>
<dbReference type="AlphaFoldDB" id="A0A9D4KU35"/>
<dbReference type="Proteomes" id="UP000828390">
    <property type="component" value="Unassembled WGS sequence"/>
</dbReference>
<evidence type="ECO:0000313" key="1">
    <source>
        <dbReference type="EMBL" id="KAH3846142.1"/>
    </source>
</evidence>
<accession>A0A9D4KU35</accession>
<reference evidence="1" key="2">
    <citation type="submission" date="2020-11" db="EMBL/GenBank/DDBJ databases">
        <authorList>
            <person name="McCartney M.A."/>
            <person name="Auch B."/>
            <person name="Kono T."/>
            <person name="Mallez S."/>
            <person name="Becker A."/>
            <person name="Gohl D.M."/>
            <person name="Silverstein K.A.T."/>
            <person name="Koren S."/>
            <person name="Bechman K.B."/>
            <person name="Herman A."/>
            <person name="Abrahante J.E."/>
            <person name="Garbe J."/>
        </authorList>
    </citation>
    <scope>NUCLEOTIDE SEQUENCE</scope>
    <source>
        <strain evidence="1">Duluth1</strain>
        <tissue evidence="1">Whole animal</tissue>
    </source>
</reference>
<comment type="caution">
    <text evidence="1">The sequence shown here is derived from an EMBL/GenBank/DDBJ whole genome shotgun (WGS) entry which is preliminary data.</text>
</comment>
<protein>
    <submittedName>
        <fullName evidence="1">Uncharacterized protein</fullName>
    </submittedName>
</protein>
<proteinExistence type="predicted"/>
<organism evidence="1 2">
    <name type="scientific">Dreissena polymorpha</name>
    <name type="common">Zebra mussel</name>
    <name type="synonym">Mytilus polymorpha</name>
    <dbReference type="NCBI Taxonomy" id="45954"/>
    <lineage>
        <taxon>Eukaryota</taxon>
        <taxon>Metazoa</taxon>
        <taxon>Spiralia</taxon>
        <taxon>Lophotrochozoa</taxon>
        <taxon>Mollusca</taxon>
        <taxon>Bivalvia</taxon>
        <taxon>Autobranchia</taxon>
        <taxon>Heteroconchia</taxon>
        <taxon>Euheterodonta</taxon>
        <taxon>Imparidentia</taxon>
        <taxon>Neoheterodontei</taxon>
        <taxon>Myida</taxon>
        <taxon>Dreissenoidea</taxon>
        <taxon>Dreissenidae</taxon>
        <taxon>Dreissena</taxon>
    </lineage>
</organism>
<dbReference type="Gene3D" id="1.10.238.10">
    <property type="entry name" value="EF-hand"/>
    <property type="match status" value="1"/>
</dbReference>
<keyword evidence="2" id="KW-1185">Reference proteome</keyword>
<reference evidence="1" key="1">
    <citation type="journal article" date="2019" name="bioRxiv">
        <title>The Genome of the Zebra Mussel, Dreissena polymorpha: A Resource for Invasive Species Research.</title>
        <authorList>
            <person name="McCartney M.A."/>
            <person name="Auch B."/>
            <person name="Kono T."/>
            <person name="Mallez S."/>
            <person name="Zhang Y."/>
            <person name="Obille A."/>
            <person name="Becker A."/>
            <person name="Abrahante J.E."/>
            <person name="Garbe J."/>
            <person name="Badalamenti J.P."/>
            <person name="Herman A."/>
            <person name="Mangelson H."/>
            <person name="Liachko I."/>
            <person name="Sullivan S."/>
            <person name="Sone E.D."/>
            <person name="Koren S."/>
            <person name="Silverstein K.A.T."/>
            <person name="Beckman K.B."/>
            <person name="Gohl D.M."/>
        </authorList>
    </citation>
    <scope>NUCLEOTIDE SEQUENCE</scope>
    <source>
        <strain evidence="1">Duluth1</strain>
        <tissue evidence="1">Whole animal</tissue>
    </source>
</reference>